<dbReference type="PANTHER" id="PTHR37423">
    <property type="entry name" value="SOLUBLE LYTIC MUREIN TRANSGLYCOSYLASE-RELATED"/>
    <property type="match status" value="1"/>
</dbReference>
<dbReference type="RefSeq" id="WP_207763429.1">
    <property type="nucleotide sequence ID" value="NZ_NMWU01000064.1"/>
</dbReference>
<evidence type="ECO:0000313" key="4">
    <source>
        <dbReference type="Proteomes" id="UP000235050"/>
    </source>
</evidence>
<evidence type="ECO:0000259" key="2">
    <source>
        <dbReference type="PROSITE" id="PS50911"/>
    </source>
</evidence>
<dbReference type="GO" id="GO:0016787">
    <property type="term" value="F:hydrolase activity"/>
    <property type="evidence" value="ECO:0007669"/>
    <property type="project" value="UniProtKB-KW"/>
</dbReference>
<keyword evidence="1" id="KW-1133">Transmembrane helix</keyword>
<dbReference type="InterPro" id="IPR007921">
    <property type="entry name" value="CHAP_dom"/>
</dbReference>
<dbReference type="PANTHER" id="PTHR37423:SF2">
    <property type="entry name" value="MEMBRANE-BOUND LYTIC MUREIN TRANSGLYCOSYLASE C"/>
    <property type="match status" value="1"/>
</dbReference>
<dbReference type="Gene3D" id="1.10.530.10">
    <property type="match status" value="1"/>
</dbReference>
<dbReference type="Pfam" id="PF13406">
    <property type="entry name" value="SLT_2"/>
    <property type="match status" value="1"/>
</dbReference>
<dbReference type="InterPro" id="IPR038765">
    <property type="entry name" value="Papain-like_cys_pep_sf"/>
</dbReference>
<sequence>AAGAVMSGPLLIAVLAVAAVGLALIAILSLLPSLDGSTATGGDAANVPAQYAADVNRAGSICPVVTAPVIAAQIETESDWNVNSGSSAGAQGIAQFIPSTWAIEGRDGDGDGRADVMNPHDAIFSQGHYMCELAAQVETLKRGGAISGDTLQLTLAAYNAGPGAVTQAGGIPAYAETRNYVAKTLSLIPKYTGPTSGTGGGRVGQLDPPMIVQADGYHVDYVAMRAPTGSAPSYPTFQCTWWAAVRRLQIGRPVDPYMGNGGWWNDTARRLHMTVSSSPAPGDVMCFEPGVHGHSPAYGHVAVVEEVRPDGSITISQSGTGYGGVAIERFTAAQLRALGSGISFIK</sequence>
<feature type="domain" description="Peptidase C51" evidence="2">
    <location>
        <begin position="214"/>
        <end position="346"/>
    </location>
</feature>
<keyword evidence="1" id="KW-0472">Membrane</keyword>
<protein>
    <submittedName>
        <fullName evidence="3">Glycoside hydrolase</fullName>
    </submittedName>
</protein>
<feature type="transmembrane region" description="Helical" evidence="1">
    <location>
        <begin position="12"/>
        <end position="31"/>
    </location>
</feature>
<dbReference type="Gene3D" id="3.90.1720.10">
    <property type="entry name" value="endopeptidase domain like (from Nostoc punctiforme)"/>
    <property type="match status" value="1"/>
</dbReference>
<dbReference type="PROSITE" id="PS50911">
    <property type="entry name" value="CHAP"/>
    <property type="match status" value="1"/>
</dbReference>
<dbReference type="EMBL" id="NMWU01000064">
    <property type="protein sequence ID" value="PLS29909.1"/>
    <property type="molecule type" value="Genomic_DNA"/>
</dbReference>
<evidence type="ECO:0000313" key="3">
    <source>
        <dbReference type="EMBL" id="PLS29909.1"/>
    </source>
</evidence>
<keyword evidence="1" id="KW-0812">Transmembrane</keyword>
<dbReference type="SUPFAM" id="SSF54001">
    <property type="entry name" value="Cysteine proteinases"/>
    <property type="match status" value="1"/>
</dbReference>
<dbReference type="Proteomes" id="UP000235050">
    <property type="component" value="Unassembled WGS sequence"/>
</dbReference>
<dbReference type="CDD" id="cd13399">
    <property type="entry name" value="Slt35-like"/>
    <property type="match status" value="1"/>
</dbReference>
<dbReference type="InterPro" id="IPR023346">
    <property type="entry name" value="Lysozyme-like_dom_sf"/>
</dbReference>
<comment type="caution">
    <text evidence="3">The sequence shown here is derived from an EMBL/GenBank/DDBJ whole genome shotgun (WGS) entry which is preliminary data.</text>
</comment>
<evidence type="ECO:0000256" key="1">
    <source>
        <dbReference type="SAM" id="Phobius"/>
    </source>
</evidence>
<gene>
    <name evidence="3" type="ORF">Uis1B_2259</name>
</gene>
<keyword evidence="4" id="KW-1185">Reference proteome</keyword>
<feature type="non-terminal residue" evidence="3">
    <location>
        <position position="1"/>
    </location>
</feature>
<dbReference type="Pfam" id="PF05257">
    <property type="entry name" value="CHAP"/>
    <property type="match status" value="1"/>
</dbReference>
<dbReference type="AlphaFoldDB" id="A0A2N5J6R3"/>
<proteinExistence type="predicted"/>
<organism evidence="3 4">
    <name type="scientific">Bifidobacterium margollesii</name>
    <dbReference type="NCBI Taxonomy" id="2020964"/>
    <lineage>
        <taxon>Bacteria</taxon>
        <taxon>Bacillati</taxon>
        <taxon>Actinomycetota</taxon>
        <taxon>Actinomycetes</taxon>
        <taxon>Bifidobacteriales</taxon>
        <taxon>Bifidobacteriaceae</taxon>
        <taxon>Bifidobacterium</taxon>
    </lineage>
</organism>
<name>A0A2N5J6R3_9BIFI</name>
<accession>A0A2N5J6R3</accession>
<keyword evidence="3" id="KW-0378">Hydrolase</keyword>
<reference evidence="3 4" key="1">
    <citation type="submission" date="2017-07" db="EMBL/GenBank/DDBJ databases">
        <title>Bifidobacterium novel species.</title>
        <authorList>
            <person name="Lugli G.A."/>
            <person name="Milani C."/>
            <person name="Duranti S."/>
            <person name="Mangifesta M."/>
        </authorList>
    </citation>
    <scope>NUCLEOTIDE SEQUENCE [LARGE SCALE GENOMIC DNA]</scope>
    <source>
        <strain evidence="4">Uis1B</strain>
    </source>
</reference>
<dbReference type="SUPFAM" id="SSF53955">
    <property type="entry name" value="Lysozyme-like"/>
    <property type="match status" value="1"/>
</dbReference>
<dbReference type="InterPro" id="IPR031304">
    <property type="entry name" value="SLT_2"/>
</dbReference>